<keyword evidence="2" id="KW-1185">Reference proteome</keyword>
<evidence type="ECO:0000313" key="2">
    <source>
        <dbReference type="Proteomes" id="UP001308005"/>
    </source>
</evidence>
<accession>A0ABU6CT92</accession>
<reference evidence="2" key="1">
    <citation type="submission" date="2023-07" db="EMBL/GenBank/DDBJ databases">
        <title>The carbon used by Thiothrix.</title>
        <authorList>
            <person name="Chen L."/>
        </authorList>
    </citation>
    <scope>NUCLEOTIDE SEQUENCE [LARGE SCALE GENOMIC DNA]</scope>
</reference>
<dbReference type="RefSeq" id="WP_324693253.1">
    <property type="nucleotide sequence ID" value="NZ_JAYMYJ010000029.1"/>
</dbReference>
<evidence type="ECO:0000313" key="1">
    <source>
        <dbReference type="EMBL" id="MEB4590023.1"/>
    </source>
</evidence>
<reference evidence="1 2" key="2">
    <citation type="submission" date="2024-01" db="EMBL/GenBank/DDBJ databases">
        <authorList>
            <person name="Xie X."/>
        </authorList>
    </citation>
    <scope>NUCLEOTIDE SEQUENCE [LARGE SCALE GENOMIC DNA]</scope>
    <source>
        <strain evidence="1">SCUT-1</strain>
    </source>
</reference>
<proteinExistence type="predicted"/>
<protein>
    <submittedName>
        <fullName evidence="1">Phage protein Gp36 family protein</fullName>
    </submittedName>
</protein>
<organism evidence="1 2">
    <name type="scientific">Candidatus Thiothrix phosphatis</name>
    <dbReference type="NCBI Taxonomy" id="3112415"/>
    <lineage>
        <taxon>Bacteria</taxon>
        <taxon>Pseudomonadati</taxon>
        <taxon>Pseudomonadota</taxon>
        <taxon>Gammaproteobacteria</taxon>
        <taxon>Thiotrichales</taxon>
        <taxon>Thiotrichaceae</taxon>
        <taxon>Thiothrix</taxon>
    </lineage>
</organism>
<comment type="caution">
    <text evidence="1">The sequence shown here is derived from an EMBL/GenBank/DDBJ whole genome shotgun (WGS) entry which is preliminary data.</text>
</comment>
<dbReference type="InterPro" id="IPR009752">
    <property type="entry name" value="Phage_Mu_GpJ"/>
</dbReference>
<sequence>MAEQVIDTSAVAAALEGDADTLQLRDAILTLAGAMQGSYNQLAVQLADMQALIPGEDGIAGVIREIETALGLRDESASSISYCTPVGMGRYGYAELAQRSVNVDEAMANPDSLRRYTTGADVSDMPDSEQQQVIRAYWSIAQALGEATREIDQYLSAITMTPLSSPPPHIRDMCCRIARYRLARYEHGSTDESRVYRDYKQDIEYLSNVATGKLPLPGIDTSAAKPAAFRGYAVIAPTAIYNGVARG</sequence>
<dbReference type="Proteomes" id="UP001308005">
    <property type="component" value="Unassembled WGS sequence"/>
</dbReference>
<name>A0ABU6CT92_9GAMM</name>
<gene>
    <name evidence="1" type="ORF">VSS37_03435</name>
</gene>
<dbReference type="EMBL" id="JAYMYJ010000029">
    <property type="protein sequence ID" value="MEB4590023.1"/>
    <property type="molecule type" value="Genomic_DNA"/>
</dbReference>
<dbReference type="Pfam" id="PF07030">
    <property type="entry name" value="Phage_Mu_Gp36"/>
    <property type="match status" value="1"/>
</dbReference>